<dbReference type="PIRSF" id="PIRSF020079">
    <property type="entry name" value="UCP020079"/>
    <property type="match status" value="1"/>
</dbReference>
<dbReference type="InterPro" id="IPR023214">
    <property type="entry name" value="HAD_sf"/>
</dbReference>
<evidence type="ECO:0000313" key="2">
    <source>
        <dbReference type="Proteomes" id="UP001348817"/>
    </source>
</evidence>
<dbReference type="NCBIfam" id="NF046079">
    <property type="entry name" value="HAD_phos_BT0820"/>
    <property type="match status" value="1"/>
</dbReference>
<dbReference type="AlphaFoldDB" id="A0AAU9D9Z7"/>
<sequence length="136" mass="15687">MKIAIDFDGTIVEDRYPKIGKPMPFAFETMAGLQDRGHKLILWTARSDESLDKAVEFCLANGLEFYAVNESYPGERLKERESRKVLADLFIDDRNLGGFPGWSQVWSTLTAEEEAHSEAEFEFSREKSWIERLFSK</sequence>
<keyword evidence="2" id="KW-1185">Reference proteome</keyword>
<protein>
    <recommendedName>
        <fullName evidence="3">Hydrolase</fullName>
    </recommendedName>
</protein>
<dbReference type="Gene3D" id="3.40.50.1000">
    <property type="entry name" value="HAD superfamily/HAD-like"/>
    <property type="match status" value="1"/>
</dbReference>
<evidence type="ECO:0000313" key="1">
    <source>
        <dbReference type="EMBL" id="BDD09731.1"/>
    </source>
</evidence>
<reference evidence="1 2" key="1">
    <citation type="submission" date="2021-12" db="EMBL/GenBank/DDBJ databases">
        <title>Genome sequencing of bacteria with rrn-lacking chromosome and rrn-plasmid.</title>
        <authorList>
            <person name="Anda M."/>
            <person name="Iwasaki W."/>
        </authorList>
    </citation>
    <scope>NUCLEOTIDE SEQUENCE [LARGE SCALE GENOMIC DNA]</scope>
    <source>
        <strain evidence="1 2">DSM 100852</strain>
    </source>
</reference>
<evidence type="ECO:0008006" key="3">
    <source>
        <dbReference type="Google" id="ProtNLM"/>
    </source>
</evidence>
<dbReference type="Proteomes" id="UP001348817">
    <property type="component" value="Chromosome"/>
</dbReference>
<dbReference type="InterPro" id="IPR036412">
    <property type="entry name" value="HAD-like_sf"/>
</dbReference>
<name>A0AAU9D9Z7_9BACT</name>
<dbReference type="InterPro" id="IPR016769">
    <property type="entry name" value="Phage_SP01_Orf1"/>
</dbReference>
<dbReference type="SUPFAM" id="SSF56784">
    <property type="entry name" value="HAD-like"/>
    <property type="match status" value="1"/>
</dbReference>
<organism evidence="1 2">
    <name type="scientific">Fulvitalea axinellae</name>
    <dbReference type="NCBI Taxonomy" id="1182444"/>
    <lineage>
        <taxon>Bacteria</taxon>
        <taxon>Pseudomonadati</taxon>
        <taxon>Bacteroidota</taxon>
        <taxon>Cytophagia</taxon>
        <taxon>Cytophagales</taxon>
        <taxon>Persicobacteraceae</taxon>
        <taxon>Fulvitalea</taxon>
    </lineage>
</organism>
<dbReference type="RefSeq" id="WP_338391326.1">
    <property type="nucleotide sequence ID" value="NZ_AP025314.1"/>
</dbReference>
<accession>A0AAU9D9Z7</accession>
<gene>
    <name evidence="1" type="ORF">FUAX_21630</name>
</gene>
<dbReference type="KEGG" id="fax:FUAX_21630"/>
<proteinExistence type="predicted"/>
<dbReference type="EMBL" id="AP025314">
    <property type="protein sequence ID" value="BDD09731.1"/>
    <property type="molecule type" value="Genomic_DNA"/>
</dbReference>